<accession>A0ABP7P5G3</accession>
<keyword evidence="2" id="KW-1185">Reference proteome</keyword>
<dbReference type="Proteomes" id="UP001500034">
    <property type="component" value="Unassembled WGS sequence"/>
</dbReference>
<comment type="caution">
    <text evidence="1">The sequence shown here is derived from an EMBL/GenBank/DDBJ whole genome shotgun (WGS) entry which is preliminary data.</text>
</comment>
<evidence type="ECO:0000313" key="2">
    <source>
        <dbReference type="Proteomes" id="UP001500034"/>
    </source>
</evidence>
<organism evidence="1 2">
    <name type="scientific">Streptomyces marokkonensis</name>
    <dbReference type="NCBI Taxonomy" id="324855"/>
    <lineage>
        <taxon>Bacteria</taxon>
        <taxon>Bacillati</taxon>
        <taxon>Actinomycetota</taxon>
        <taxon>Actinomycetes</taxon>
        <taxon>Kitasatosporales</taxon>
        <taxon>Streptomycetaceae</taxon>
        <taxon>Streptomyces</taxon>
    </lineage>
</organism>
<evidence type="ECO:0000313" key="1">
    <source>
        <dbReference type="EMBL" id="GAA3959575.1"/>
    </source>
</evidence>
<dbReference type="EMBL" id="BAABCQ010000013">
    <property type="protein sequence ID" value="GAA3959575.1"/>
    <property type="molecule type" value="Genomic_DNA"/>
</dbReference>
<sequence length="90" mass="10023">MLGAEPGRAGPREPFVGADHRSGGGYLSVPVQLPAHAEVHGEVSLSLYVRTVRTIVRGAGWSRVRRPRLTSTFPAFTTERPLRMEWIRRT</sequence>
<protein>
    <submittedName>
        <fullName evidence="1">Uncharacterized protein</fullName>
    </submittedName>
</protein>
<reference evidence="2" key="1">
    <citation type="journal article" date="2019" name="Int. J. Syst. Evol. Microbiol.">
        <title>The Global Catalogue of Microorganisms (GCM) 10K type strain sequencing project: providing services to taxonomists for standard genome sequencing and annotation.</title>
        <authorList>
            <consortium name="The Broad Institute Genomics Platform"/>
            <consortium name="The Broad Institute Genome Sequencing Center for Infectious Disease"/>
            <person name="Wu L."/>
            <person name="Ma J."/>
        </authorList>
    </citation>
    <scope>NUCLEOTIDE SEQUENCE [LARGE SCALE GENOMIC DNA]</scope>
    <source>
        <strain evidence="2">JCM 17027</strain>
    </source>
</reference>
<name>A0ABP7P5G3_9ACTN</name>
<proteinExistence type="predicted"/>
<gene>
    <name evidence="1" type="ORF">GCM10022384_10480</name>
</gene>